<dbReference type="PROSITE" id="PS51257">
    <property type="entry name" value="PROKAR_LIPOPROTEIN"/>
    <property type="match status" value="1"/>
</dbReference>
<comment type="caution">
    <text evidence="5">The sequence shown here is derived from an EMBL/GenBank/DDBJ whole genome shotgun (WGS) entry which is preliminary data.</text>
</comment>
<dbReference type="AlphaFoldDB" id="A0A7V1GDG3"/>
<feature type="domain" description="Peptidase S9 prolyl oligopeptidase catalytic" evidence="3">
    <location>
        <begin position="638"/>
        <end position="833"/>
    </location>
</feature>
<dbReference type="GO" id="GO:0008239">
    <property type="term" value="F:dipeptidyl-peptidase activity"/>
    <property type="evidence" value="ECO:0007669"/>
    <property type="project" value="TreeGrafter"/>
</dbReference>
<dbReference type="SUPFAM" id="SSF53474">
    <property type="entry name" value="alpha/beta-Hydrolases"/>
    <property type="match status" value="1"/>
</dbReference>
<dbReference type="SUPFAM" id="SSF82171">
    <property type="entry name" value="DPP6 N-terminal domain-like"/>
    <property type="match status" value="1"/>
</dbReference>
<accession>A0A7V1GDG3</accession>
<dbReference type="Gene3D" id="3.40.50.1820">
    <property type="entry name" value="alpha/beta hydrolase"/>
    <property type="match status" value="1"/>
</dbReference>
<keyword evidence="2" id="KW-0732">Signal</keyword>
<dbReference type="InterPro" id="IPR029058">
    <property type="entry name" value="AB_hydrolase_fold"/>
</dbReference>
<dbReference type="Pfam" id="PF00326">
    <property type="entry name" value="Peptidase_S9"/>
    <property type="match status" value="1"/>
</dbReference>
<evidence type="ECO:0000256" key="1">
    <source>
        <dbReference type="SAM" id="Coils"/>
    </source>
</evidence>
<dbReference type="RefSeq" id="WP_304179786.1">
    <property type="nucleotide sequence ID" value="NZ_DRGM01000046.1"/>
</dbReference>
<feature type="domain" description="Dipeptidylpeptidase IV N-terminal" evidence="4">
    <location>
        <begin position="383"/>
        <end position="542"/>
    </location>
</feature>
<evidence type="ECO:0000313" key="5">
    <source>
        <dbReference type="EMBL" id="HEA15623.1"/>
    </source>
</evidence>
<evidence type="ECO:0000259" key="4">
    <source>
        <dbReference type="Pfam" id="PF00930"/>
    </source>
</evidence>
<dbReference type="PANTHER" id="PTHR11731">
    <property type="entry name" value="PROTEASE FAMILY S9B,C DIPEPTIDYL-PEPTIDASE IV-RELATED"/>
    <property type="match status" value="1"/>
</dbReference>
<evidence type="ECO:0000259" key="3">
    <source>
        <dbReference type="Pfam" id="PF00326"/>
    </source>
</evidence>
<evidence type="ECO:0000256" key="2">
    <source>
        <dbReference type="SAM" id="SignalP"/>
    </source>
</evidence>
<organism evidence="5">
    <name type="scientific">Pseudoalteromonas prydzensis</name>
    <dbReference type="NCBI Taxonomy" id="182141"/>
    <lineage>
        <taxon>Bacteria</taxon>
        <taxon>Pseudomonadati</taxon>
        <taxon>Pseudomonadota</taxon>
        <taxon>Gammaproteobacteria</taxon>
        <taxon>Alteromonadales</taxon>
        <taxon>Pseudoalteromonadaceae</taxon>
        <taxon>Pseudoalteromonas</taxon>
    </lineage>
</organism>
<feature type="signal peptide" evidence="2">
    <location>
        <begin position="1"/>
        <end position="29"/>
    </location>
</feature>
<proteinExistence type="predicted"/>
<name>A0A7V1GDG3_9GAMM</name>
<dbReference type="EMBL" id="DRGM01000046">
    <property type="protein sequence ID" value="HEA15623.1"/>
    <property type="molecule type" value="Genomic_DNA"/>
</dbReference>
<dbReference type="InterPro" id="IPR011042">
    <property type="entry name" value="6-blade_b-propeller_TolB-like"/>
</dbReference>
<dbReference type="GO" id="GO:0006508">
    <property type="term" value="P:proteolysis"/>
    <property type="evidence" value="ECO:0007669"/>
    <property type="project" value="InterPro"/>
</dbReference>
<dbReference type="GO" id="GO:0008236">
    <property type="term" value="F:serine-type peptidase activity"/>
    <property type="evidence" value="ECO:0007669"/>
    <property type="project" value="InterPro"/>
</dbReference>
<dbReference type="Pfam" id="PF00930">
    <property type="entry name" value="DPPIV_N"/>
    <property type="match status" value="1"/>
</dbReference>
<gene>
    <name evidence="5" type="ORF">ENH88_04080</name>
</gene>
<dbReference type="InterPro" id="IPR050278">
    <property type="entry name" value="Serine_Prot_S9B/DPPIV"/>
</dbReference>
<reference evidence="5" key="1">
    <citation type="journal article" date="2020" name="mSystems">
        <title>Genome- and Community-Level Interaction Insights into Carbon Utilization and Element Cycling Functions of Hydrothermarchaeota in Hydrothermal Sediment.</title>
        <authorList>
            <person name="Zhou Z."/>
            <person name="Liu Y."/>
            <person name="Xu W."/>
            <person name="Pan J."/>
            <person name="Luo Z.H."/>
            <person name="Li M."/>
        </authorList>
    </citation>
    <scope>NUCLEOTIDE SEQUENCE [LARGE SCALE GENOMIC DNA]</scope>
    <source>
        <strain evidence="5">HyVt-346</strain>
    </source>
</reference>
<protein>
    <submittedName>
        <fullName evidence="5">S9 family peptidase</fullName>
    </submittedName>
</protein>
<dbReference type="Gene3D" id="2.140.10.30">
    <property type="entry name" value="Dipeptidylpeptidase IV, N-terminal domain"/>
    <property type="match status" value="1"/>
</dbReference>
<dbReference type="Proteomes" id="UP000886188">
    <property type="component" value="Unassembled WGS sequence"/>
</dbReference>
<feature type="coiled-coil region" evidence="1">
    <location>
        <begin position="225"/>
        <end position="252"/>
    </location>
</feature>
<dbReference type="InterPro" id="IPR001375">
    <property type="entry name" value="Peptidase_S9_cat"/>
</dbReference>
<dbReference type="InterPro" id="IPR002469">
    <property type="entry name" value="Peptidase_S9B_N"/>
</dbReference>
<dbReference type="Gene3D" id="2.120.10.30">
    <property type="entry name" value="TolB, C-terminal domain"/>
    <property type="match status" value="1"/>
</dbReference>
<keyword evidence="1" id="KW-0175">Coiled coil</keyword>
<feature type="chain" id="PRO_5031528414" evidence="2">
    <location>
        <begin position="30"/>
        <end position="833"/>
    </location>
</feature>
<dbReference type="PANTHER" id="PTHR11731:SF193">
    <property type="entry name" value="DIPEPTIDYL PEPTIDASE 9"/>
    <property type="match status" value="1"/>
</dbReference>
<sequence length="833" mass="92809">MIFKSSTKKTLIALAVASSVMLSGCQSTASTPTEQPQATVASVASVVATAADTGTTAITLEQAMAHPDWLGRQAERAFWAADSKTVVYTQKQQGNELRDLYTQAVNSQAASQVALNKLHTLGAANAVYSADRTVQAYVFEGNVFVKNINTGAITQITHDSAKQSKPQFLTDGNLAYRQGNAFYKVNLATGLQTEIANLHLSDAPEGIAEPATYIAKEQHKLIDYIALTHKNKKDKQARKEQLNAENSSIANAQFYLGKGNELADVQLSPNGKALVAVVKESRSWREDSDIMPNYIADDAGVKAEKVRRRVADEKPITSEVIYIDLVEQKQTTLAFDTLPGFDEDVLAAVKKENFARDGKTYESKKQPRAINLMMDWGWDQSAIVWNKTGTQVAMMLEAWDNKDRWLATVDVANSKLVSQHRLHDDAWVNYAYNDFGWLNNSDTLYYLSEETGYSHIYTKPLNGKASQLTKGQFVVANLTLTDDDSAIYYKANVEHPGLYEIYRVDPANATSEQVTNLDGMTDYKLSPDQNKLLLTHSKIMAPPELYVADAKANTTATQLTHTVSDEFLAKQLIAPKIVAVPSSHTEQPIYAKVYYPADYVEGESGKNRKAVIFNHGAGYLQNSHMGWSGYFREFMFHSLLASEGYVVMDMDYRASKGYGRDWRTAIYRQMGTPEIQDLADGVSWMAENANVDTGSVGTYGGSYGGFMTFMALFTQPDLFQAGAALRPVTDWAHYNGPYTSNILNHPDVDPIAYEKSSPIYYAEGLKNRLLINAPMVDNNVFFQDSVRLVQRLIELEKENFETAIFPVEPHGFVQPSSWLDEYRRIYKLFKETL</sequence>